<proteinExistence type="predicted"/>
<dbReference type="EMBL" id="JAKREW010000081">
    <property type="protein sequence ID" value="MCG7509241.1"/>
    <property type="molecule type" value="Genomic_DNA"/>
</dbReference>
<protein>
    <recommendedName>
        <fullName evidence="3">DUF4815 domain-containing protein</fullName>
    </recommendedName>
</protein>
<keyword evidence="2" id="KW-1185">Reference proteome</keyword>
<dbReference type="Proteomes" id="UP001201701">
    <property type="component" value="Unassembled WGS sequence"/>
</dbReference>
<name>A0ABS9QRA6_9HYPH</name>
<evidence type="ECO:0000313" key="1">
    <source>
        <dbReference type="EMBL" id="MCG7509241.1"/>
    </source>
</evidence>
<gene>
    <name evidence="1" type="ORF">L4923_29835</name>
</gene>
<dbReference type="RefSeq" id="WP_239370736.1">
    <property type="nucleotide sequence ID" value="NZ_JAKREW010000081.1"/>
</dbReference>
<comment type="caution">
    <text evidence="1">The sequence shown here is derived from an EMBL/GenBank/DDBJ whole genome shotgun (WGS) entry which is preliminary data.</text>
</comment>
<reference evidence="1 2" key="1">
    <citation type="submission" date="2022-02" db="EMBL/GenBank/DDBJ databases">
        <title>Draft genome sequence of Mezorhizobium retamae strain IRAMC:0171 isolated from Retama raetam nodules.</title>
        <authorList>
            <person name="Bengaied R."/>
            <person name="Sbissi I."/>
            <person name="Huber K."/>
            <person name="Ghodbane F."/>
            <person name="Nouioui I."/>
            <person name="Tarhouni M."/>
            <person name="Gtari M."/>
        </authorList>
    </citation>
    <scope>NUCLEOTIDE SEQUENCE [LARGE SCALE GENOMIC DNA]</scope>
    <source>
        <strain evidence="1 2">IRAMC:0171</strain>
    </source>
</reference>
<evidence type="ECO:0000313" key="2">
    <source>
        <dbReference type="Proteomes" id="UP001201701"/>
    </source>
</evidence>
<organism evidence="1 2">
    <name type="scientific">Mesorhizobium retamae</name>
    <dbReference type="NCBI Taxonomy" id="2912854"/>
    <lineage>
        <taxon>Bacteria</taxon>
        <taxon>Pseudomonadati</taxon>
        <taxon>Pseudomonadota</taxon>
        <taxon>Alphaproteobacteria</taxon>
        <taxon>Hyphomicrobiales</taxon>
        <taxon>Phyllobacteriaceae</taxon>
        <taxon>Mesorhizobium</taxon>
    </lineage>
</organism>
<evidence type="ECO:0008006" key="3">
    <source>
        <dbReference type="Google" id="ProtNLM"/>
    </source>
</evidence>
<sequence>MSDAFSTSEVLDLLKMGPSTFGWDVIVCYNRDVVNRIVFMDYINRYNIDSYIGDIEDVITISENEEWRYLYDYKLDAPILSFQDSAIETSRANLTMLVQGGVEISVRKDDGAAARRITSISYVDALAGPKLVAKLDLQTVSGDVSGAGEIYLDLSKGVDFEMLTSDDGVKNSRGGEFFKELFDRLPLQKKKYALSTYESISNQFVAPEKFVLRVHKARDARVRNSPRYGDGSVIQFVAMKGRPQGTLPARDADMPYLIPDGYSATILVGQHYLLRTLVKEGLRRFSNSSLAQVSFDNEQNLQAPVGNCKLDFVAIRAENPDIPISPSLRMRMDVSDFPFFGEPGWSMASVTYGKDGADDPIVFSMLASGFQHAATITLNGREHYVPIDFSTSSFTCRILNGKIEEHRLDPKFLEPFSNYPELRPYTIRLTAALVAFYRNLDESRSTALLSPLREIDRFRDACLLFRDAGSRFRVKESYLPLDLVMFGNAAPASEAFDVVPSEKIVSARADGTDTRFLQFNTVPERSDVNWSVRVVPGFDGMEAGSIDALGRYAPPLAAHISGLQTRVIVTAGTRDASSSALVFVVKGDIRANPLISVASLGGEKHALWIGAVDAAQIEWSKESDTGGQVVAGGLIDPVSGEEVGTHHYISGPSASPPGAFSIDRIVFRNKATGSECVLHMLVVHRQLGGEVLVDERVALPPDKIKLKFLKEGEEEEVVEWKIELGGGVINSDGIYTLDPSSDMSYALISGRSGVSGYIIIPIPLIDFGKTMSLYGY</sequence>
<accession>A0ABS9QRA6</accession>